<dbReference type="OrthoDB" id="3547784at2759"/>
<protein>
    <recommendedName>
        <fullName evidence="2">2EXR domain-containing protein</fullName>
    </recommendedName>
</protein>
<dbReference type="Pfam" id="PF20150">
    <property type="entry name" value="2EXR"/>
    <property type="match status" value="1"/>
</dbReference>
<dbReference type="Proteomes" id="UP000019487">
    <property type="component" value="Unassembled WGS sequence"/>
</dbReference>
<keyword evidence="4" id="KW-1185">Reference proteome</keyword>
<sequence length="493" mass="56349">MESLGASFSRRAQQVGEVEQGNKTIDTSTERESQDRTNARSYLDVSPVEGRISVGSEMAAQTILDGEVMAETDVHHSVAQFHPVPGHSTKKDLVSSGQKDIEETCYSPDMLDFFETQLLPSIAFGLDFTVPATSFTLFPYLPVELQRKIWFFALPPPEFVRAHFKIKKCDDGPRVEFSIACVKSPINNPASSSPFGLQSVCYMAREIFLEHYRRLKPIVDDDRKILDFSDWDYSFQEVTVTRGPGPWFDMAFDTLYLVHMYGLWHNLKKYKVALNFTTLRTLAVDEEDLKWIGEIEKKPGISFESMESLMPSLERLLIILNTNYFNGYQLHRAPGDAPADTQLRDYNQIFEELKHCQWMESCGNANRLSKWEDWYSSEVCEKFSQNAARNSDYWKRIDVKLVWIVYIVPYYIESYSGDHIMGPFMVVELPQFILHLRCDADGTLPDQYDGISELFDEGEQGIHKEEVLINMSNDQPESVSSGSGGVFYCGKEG</sequence>
<feature type="domain" description="2EXR" evidence="2">
    <location>
        <begin position="135"/>
        <end position="255"/>
    </location>
</feature>
<evidence type="ECO:0000313" key="3">
    <source>
        <dbReference type="EMBL" id="ESZ93303.1"/>
    </source>
</evidence>
<comment type="caution">
    <text evidence="3">The sequence shown here is derived from an EMBL/GenBank/DDBJ whole genome shotgun (WGS) entry which is preliminary data.</text>
</comment>
<name>W9CBY3_SCLBF</name>
<evidence type="ECO:0000259" key="2">
    <source>
        <dbReference type="Pfam" id="PF20150"/>
    </source>
</evidence>
<dbReference type="PANTHER" id="PTHR35910">
    <property type="entry name" value="2EXR DOMAIN-CONTAINING PROTEIN"/>
    <property type="match status" value="1"/>
</dbReference>
<organism evidence="3 4">
    <name type="scientific">Sclerotinia borealis (strain F-4128)</name>
    <dbReference type="NCBI Taxonomy" id="1432307"/>
    <lineage>
        <taxon>Eukaryota</taxon>
        <taxon>Fungi</taxon>
        <taxon>Dikarya</taxon>
        <taxon>Ascomycota</taxon>
        <taxon>Pezizomycotina</taxon>
        <taxon>Leotiomycetes</taxon>
        <taxon>Helotiales</taxon>
        <taxon>Sclerotiniaceae</taxon>
        <taxon>Sclerotinia</taxon>
    </lineage>
</organism>
<evidence type="ECO:0000256" key="1">
    <source>
        <dbReference type="SAM" id="MobiDB-lite"/>
    </source>
</evidence>
<evidence type="ECO:0000313" key="4">
    <source>
        <dbReference type="Proteomes" id="UP000019487"/>
    </source>
</evidence>
<feature type="region of interest" description="Disordered" evidence="1">
    <location>
        <begin position="1"/>
        <end position="42"/>
    </location>
</feature>
<accession>W9CBY3</accession>
<proteinExistence type="predicted"/>
<feature type="compositionally biased region" description="Basic and acidic residues" evidence="1">
    <location>
        <begin position="28"/>
        <end position="38"/>
    </location>
</feature>
<gene>
    <name evidence="3" type="ORF">SBOR_6341</name>
</gene>
<dbReference type="InterPro" id="IPR045518">
    <property type="entry name" value="2EXR"/>
</dbReference>
<dbReference type="HOGENOM" id="CLU_553377_0_0_1"/>
<dbReference type="PANTHER" id="PTHR35910:SF6">
    <property type="entry name" value="2EXR DOMAIN-CONTAINING PROTEIN"/>
    <property type="match status" value="1"/>
</dbReference>
<dbReference type="AlphaFoldDB" id="W9CBY3"/>
<dbReference type="EMBL" id="AYSA01000332">
    <property type="protein sequence ID" value="ESZ93303.1"/>
    <property type="molecule type" value="Genomic_DNA"/>
</dbReference>
<reference evidence="3 4" key="1">
    <citation type="journal article" date="2014" name="Genome Announc.">
        <title>Draft genome sequence of Sclerotinia borealis, a psychrophilic plant pathogenic fungus.</title>
        <authorList>
            <person name="Mardanov A.V."/>
            <person name="Beletsky A.V."/>
            <person name="Kadnikov V.V."/>
            <person name="Ignatov A.N."/>
            <person name="Ravin N.V."/>
        </authorList>
    </citation>
    <scope>NUCLEOTIDE SEQUENCE [LARGE SCALE GENOMIC DNA]</scope>
    <source>
        <strain evidence="4">F-4157</strain>
    </source>
</reference>